<dbReference type="InterPro" id="IPR013249">
    <property type="entry name" value="RNA_pol_sigma70_r4_t2"/>
</dbReference>
<dbReference type="GO" id="GO:0003677">
    <property type="term" value="F:DNA binding"/>
    <property type="evidence" value="ECO:0007669"/>
    <property type="project" value="InterPro"/>
</dbReference>
<organism evidence="7 8">
    <name type="scientific">Chitinophaga lutea</name>
    <dbReference type="NCBI Taxonomy" id="2488634"/>
    <lineage>
        <taxon>Bacteria</taxon>
        <taxon>Pseudomonadati</taxon>
        <taxon>Bacteroidota</taxon>
        <taxon>Chitinophagia</taxon>
        <taxon>Chitinophagales</taxon>
        <taxon>Chitinophagaceae</taxon>
        <taxon>Chitinophaga</taxon>
    </lineage>
</organism>
<comment type="caution">
    <text evidence="7">The sequence shown here is derived from an EMBL/GenBank/DDBJ whole genome shotgun (WGS) entry which is preliminary data.</text>
</comment>
<dbReference type="NCBIfam" id="TIGR02937">
    <property type="entry name" value="sigma70-ECF"/>
    <property type="match status" value="1"/>
</dbReference>
<evidence type="ECO:0000256" key="4">
    <source>
        <dbReference type="ARBA" id="ARBA00023163"/>
    </source>
</evidence>
<dbReference type="InterPro" id="IPR036388">
    <property type="entry name" value="WH-like_DNA-bd_sf"/>
</dbReference>
<keyword evidence="2" id="KW-0805">Transcription regulation</keyword>
<gene>
    <name evidence="7" type="ORF">EGT74_04545</name>
</gene>
<proteinExistence type="inferred from homology"/>
<feature type="domain" description="RNA polymerase sigma factor 70 region 4 type 2" evidence="6">
    <location>
        <begin position="145"/>
        <end position="196"/>
    </location>
</feature>
<name>A0A3N4PXZ8_9BACT</name>
<protein>
    <submittedName>
        <fullName evidence="7">Sigma-70 family RNA polymerase sigma factor</fullName>
    </submittedName>
</protein>
<dbReference type="Gene3D" id="1.10.1740.10">
    <property type="match status" value="1"/>
</dbReference>
<reference evidence="7 8" key="1">
    <citation type="submission" date="2018-11" db="EMBL/GenBank/DDBJ databases">
        <title>Chitinophaga lutea sp.nov., isolate from arsenic contaminated soil.</title>
        <authorList>
            <person name="Zong Y."/>
        </authorList>
    </citation>
    <scope>NUCLEOTIDE SEQUENCE [LARGE SCALE GENOMIC DNA]</scope>
    <source>
        <strain evidence="7 8">ZY74</strain>
    </source>
</reference>
<dbReference type="SUPFAM" id="SSF88659">
    <property type="entry name" value="Sigma3 and sigma4 domains of RNA polymerase sigma factors"/>
    <property type="match status" value="1"/>
</dbReference>
<evidence type="ECO:0000256" key="5">
    <source>
        <dbReference type="SAM" id="Phobius"/>
    </source>
</evidence>
<dbReference type="InterPro" id="IPR039425">
    <property type="entry name" value="RNA_pol_sigma-70-like"/>
</dbReference>
<keyword evidence="3" id="KW-0731">Sigma factor</keyword>
<evidence type="ECO:0000313" key="7">
    <source>
        <dbReference type="EMBL" id="RPE12818.1"/>
    </source>
</evidence>
<dbReference type="CDD" id="cd06171">
    <property type="entry name" value="Sigma70_r4"/>
    <property type="match status" value="1"/>
</dbReference>
<sequence>MSSVQPTPSHEQLNAGAGMQEGAADVQLWNRVRLHEQEALVTLYERLYFYLLNYGARTCGDVERTRDAINDVFLELWDRRLKLPDVSNVKSYLLTYLRRKIFANMKEEQMSSEAAGRLSETSDAYEFSYEDCIVALQASDEVKAKIKRAMALLTPRQKELVQLRFFDGLSMEDTGKRAGISTKTAYNTLAAALKTLSAGLMAALFYYWLMR</sequence>
<dbReference type="AlphaFoldDB" id="A0A3N4PXZ8"/>
<keyword evidence="8" id="KW-1185">Reference proteome</keyword>
<evidence type="ECO:0000256" key="2">
    <source>
        <dbReference type="ARBA" id="ARBA00023015"/>
    </source>
</evidence>
<dbReference type="EMBL" id="RPDH01000001">
    <property type="protein sequence ID" value="RPE12818.1"/>
    <property type="molecule type" value="Genomic_DNA"/>
</dbReference>
<accession>A0A3N4PXZ8</accession>
<keyword evidence="4" id="KW-0804">Transcription</keyword>
<evidence type="ECO:0000256" key="1">
    <source>
        <dbReference type="ARBA" id="ARBA00010641"/>
    </source>
</evidence>
<dbReference type="Gene3D" id="1.10.10.10">
    <property type="entry name" value="Winged helix-like DNA-binding domain superfamily/Winged helix DNA-binding domain"/>
    <property type="match status" value="1"/>
</dbReference>
<dbReference type="SUPFAM" id="SSF88946">
    <property type="entry name" value="Sigma2 domain of RNA polymerase sigma factors"/>
    <property type="match status" value="1"/>
</dbReference>
<evidence type="ECO:0000256" key="3">
    <source>
        <dbReference type="ARBA" id="ARBA00023082"/>
    </source>
</evidence>
<feature type="transmembrane region" description="Helical" evidence="5">
    <location>
        <begin position="189"/>
        <end position="209"/>
    </location>
</feature>
<keyword evidence="5" id="KW-0472">Membrane</keyword>
<keyword evidence="5" id="KW-0812">Transmembrane</keyword>
<dbReference type="GO" id="GO:0016987">
    <property type="term" value="F:sigma factor activity"/>
    <property type="evidence" value="ECO:0007669"/>
    <property type="project" value="UniProtKB-KW"/>
</dbReference>
<dbReference type="PANTHER" id="PTHR43133:SF46">
    <property type="entry name" value="RNA POLYMERASE SIGMA-70 FACTOR ECF SUBFAMILY"/>
    <property type="match status" value="1"/>
</dbReference>
<comment type="similarity">
    <text evidence="1">Belongs to the sigma-70 factor family. ECF subfamily.</text>
</comment>
<dbReference type="Proteomes" id="UP000278351">
    <property type="component" value="Unassembled WGS sequence"/>
</dbReference>
<dbReference type="InterPro" id="IPR013324">
    <property type="entry name" value="RNA_pol_sigma_r3/r4-like"/>
</dbReference>
<keyword evidence="5" id="KW-1133">Transmembrane helix</keyword>
<dbReference type="InterPro" id="IPR013325">
    <property type="entry name" value="RNA_pol_sigma_r2"/>
</dbReference>
<evidence type="ECO:0000259" key="6">
    <source>
        <dbReference type="Pfam" id="PF08281"/>
    </source>
</evidence>
<dbReference type="InterPro" id="IPR014284">
    <property type="entry name" value="RNA_pol_sigma-70_dom"/>
</dbReference>
<dbReference type="Pfam" id="PF08281">
    <property type="entry name" value="Sigma70_r4_2"/>
    <property type="match status" value="1"/>
</dbReference>
<dbReference type="PANTHER" id="PTHR43133">
    <property type="entry name" value="RNA POLYMERASE ECF-TYPE SIGMA FACTO"/>
    <property type="match status" value="1"/>
</dbReference>
<evidence type="ECO:0000313" key="8">
    <source>
        <dbReference type="Proteomes" id="UP000278351"/>
    </source>
</evidence>
<dbReference type="GO" id="GO:0006352">
    <property type="term" value="P:DNA-templated transcription initiation"/>
    <property type="evidence" value="ECO:0007669"/>
    <property type="project" value="InterPro"/>
</dbReference>